<keyword evidence="2" id="KW-1185">Reference proteome</keyword>
<accession>A0A803SLH3</accession>
<dbReference type="InParanoid" id="A0A803SLH3"/>
<dbReference type="AlphaFoldDB" id="A0A803SLH3"/>
<dbReference type="Proteomes" id="UP000001646">
    <property type="component" value="Unplaced"/>
</dbReference>
<dbReference type="PANTHER" id="PTHR13318">
    <property type="entry name" value="PARTNER OF PAIRED, ISOFORM B-RELATED"/>
    <property type="match status" value="1"/>
</dbReference>
<dbReference type="PANTHER" id="PTHR13318:SF190">
    <property type="entry name" value="PARTNER OF PAIRED, ISOFORM B"/>
    <property type="match status" value="1"/>
</dbReference>
<name>A0A803SLH3_ANOCA</name>
<evidence type="ECO:0000313" key="2">
    <source>
        <dbReference type="Proteomes" id="UP000001646"/>
    </source>
</evidence>
<evidence type="ECO:0008006" key="3">
    <source>
        <dbReference type="Google" id="ProtNLM"/>
    </source>
</evidence>
<dbReference type="Ensembl" id="ENSACAT00000041551.1">
    <property type="protein sequence ID" value="ENSACAP00000023813.1"/>
    <property type="gene ID" value="ENSACAG00000037419.1"/>
</dbReference>
<reference evidence="1" key="2">
    <citation type="submission" date="2025-08" db="UniProtKB">
        <authorList>
            <consortium name="Ensembl"/>
        </authorList>
    </citation>
    <scope>IDENTIFICATION</scope>
</reference>
<evidence type="ECO:0000313" key="1">
    <source>
        <dbReference type="Ensembl" id="ENSACAP00000023813.1"/>
    </source>
</evidence>
<organism evidence="1 2">
    <name type="scientific">Anolis carolinensis</name>
    <name type="common">Green anole</name>
    <name type="synonym">American chameleon</name>
    <dbReference type="NCBI Taxonomy" id="28377"/>
    <lineage>
        <taxon>Eukaryota</taxon>
        <taxon>Metazoa</taxon>
        <taxon>Chordata</taxon>
        <taxon>Craniata</taxon>
        <taxon>Vertebrata</taxon>
        <taxon>Euteleostomi</taxon>
        <taxon>Lepidosauria</taxon>
        <taxon>Squamata</taxon>
        <taxon>Bifurcata</taxon>
        <taxon>Unidentata</taxon>
        <taxon>Episquamata</taxon>
        <taxon>Toxicofera</taxon>
        <taxon>Iguania</taxon>
        <taxon>Dactyloidae</taxon>
        <taxon>Anolis</taxon>
    </lineage>
</organism>
<dbReference type="InterPro" id="IPR032675">
    <property type="entry name" value="LRR_dom_sf"/>
</dbReference>
<dbReference type="SMART" id="SM00367">
    <property type="entry name" value="LRR_CC"/>
    <property type="match status" value="4"/>
</dbReference>
<dbReference type="Gene3D" id="3.80.10.10">
    <property type="entry name" value="Ribonuclease Inhibitor"/>
    <property type="match status" value="1"/>
</dbReference>
<dbReference type="GeneTree" id="ENSGT01030000235337"/>
<reference evidence="1" key="1">
    <citation type="submission" date="2009-12" db="EMBL/GenBank/DDBJ databases">
        <title>The Genome Sequence of Anolis carolinensis (Green Anole Lizard).</title>
        <authorList>
            <consortium name="The Genome Sequencing Platform"/>
            <person name="Di Palma F."/>
            <person name="Alfoldi J."/>
            <person name="Heiman D."/>
            <person name="Young S."/>
            <person name="Grabherr M."/>
            <person name="Johnson J."/>
            <person name="Lander E.S."/>
            <person name="Lindblad-Toh K."/>
        </authorList>
    </citation>
    <scope>NUCLEOTIDE SEQUENCE [LARGE SCALE GENOMIC DNA]</scope>
    <source>
        <strain evidence="1">JBL SC #1</strain>
    </source>
</reference>
<dbReference type="InterPro" id="IPR006553">
    <property type="entry name" value="Leu-rich_rpt_Cys-con_subtyp"/>
</dbReference>
<sequence>MLHLLLVPQLRDINLSTCQNIVTRSIALTMRVQCRNLLSLNLHGCKQLPADALARLVESLPRLIRLDLSKTLCDTQVLSAIGSSCRQLRELNLSQCRTLSLTSLLYLAYDPRRRLFGCQSLQKLCIFGLKAPKGHLWALLFVLMALPRLMFLLNSSISSVLHLIYKQQFDHSRLPPGFPSLAELFQHRMKARREEDISRLTLLLREIIVVRESVLSVINIMCPYMEKATVFLDDRPLLAYSFLSWRHLTHLTIICDKHRNLSDLLPMMASLGAQLHGLIIRHFFLAEESSFHVLLSYCTNLQEFEGLFLPPRTSVCGRQEDIDTLDWDFSLPCFEFPQLSLFTLEYPDAEIPLPFRHAMVLRQSLVNVLKESPGLKYLTLRRLPFSLDRVFERVLKSPSTALRHIDELVFSQIRVSVQVVNLILSSENELSYLCLLKCPGISETDYNEFTRKVDTEGFDVEIMWKSSYTSE</sequence>
<reference evidence="1" key="3">
    <citation type="submission" date="2025-09" db="UniProtKB">
        <authorList>
            <consortium name="Ensembl"/>
        </authorList>
    </citation>
    <scope>IDENTIFICATION</scope>
</reference>
<proteinExistence type="predicted"/>
<protein>
    <recommendedName>
        <fullName evidence="3">F-box domain-containing protein</fullName>
    </recommendedName>
</protein>
<dbReference type="SUPFAM" id="SSF52047">
    <property type="entry name" value="RNI-like"/>
    <property type="match status" value="1"/>
</dbReference>